<evidence type="ECO:0000256" key="4">
    <source>
        <dbReference type="SAM" id="MobiDB-lite"/>
    </source>
</evidence>
<dbReference type="PANTHER" id="PTHR15052:SF2">
    <property type="entry name" value="GENERAL TRANSCRIPTION FACTOR 3C POLYPEPTIDE 2"/>
    <property type="match status" value="1"/>
</dbReference>
<sequence length="662" mass="74969">MPLSRRSGRVKSSRTKYTVDPFASAGISDDSDSEKVAKTPKGKARRRAEDSASDEEFVAPGSDEEMNDGPDDGDDDVSEADEEAGDAEMEVEEDVATPKRKEAVARPRFKRRFPNSQVAPSPDDTHFRGIMDPKDHVAKPIHYALTFGDDDRDLLSAIYMRDRWFRGIDACLPTRFALEQSEEPDYGCGPTMGLDPEDFERERTRGWDWYYDKDMGKSFQKKQSLTKLKAADAHRNYFPEPKNGKHTILMGPPNQQTTVNLGYHESFNYGKIWKDIKGRKSDQSTQMQVREGWLINFGQKVQCMAWAPNQDGLSQYMAVVVPISDEQKKIYHPAGSEPLSVFHTSPPYPCTLQLWEFKGKKTGERTNTLDMDFEPRLRLALCSDWGDLRRMAWCPMGREKRSEDEKGDTEHLGLLAGIWSDGTMRVLDIRIHRKSEKAEFLKINSPVFEARPPSTLCSCLTWLSPSDIATLVYARPSGRKHFHAPHANRFPSSQLLTDPLFRLLHGREQLRTDDADPSILCLHHGRESPQYRILSRTVQFLAPLSPVRRIGGEVMATNPFRRLLYNKEQQWQQLWFTHDWAQGPDPASSGVSRFYEGYQAESQSLARNLVGEKKAAQGLSLTTIHDESTHVTSLGWNPSRPCSAWASAALGCGLVRVEDLAI</sequence>
<comment type="caution">
    <text evidence="5">The sequence shown here is derived from an EMBL/GenBank/DDBJ whole genome shotgun (WGS) entry which is preliminary data.</text>
</comment>
<evidence type="ECO:0000256" key="3">
    <source>
        <dbReference type="ARBA" id="ARBA00023242"/>
    </source>
</evidence>
<dbReference type="RefSeq" id="XP_058309906.1">
    <property type="nucleotide sequence ID" value="XM_058450444.1"/>
</dbReference>
<dbReference type="PANTHER" id="PTHR15052">
    <property type="entry name" value="RNA POLYMERASE III TRANSCRIPTION INITIATION FACTOR COMPLEX SUBUNIT"/>
    <property type="match status" value="1"/>
</dbReference>
<evidence type="ECO:0000256" key="2">
    <source>
        <dbReference type="ARBA" id="ARBA00023163"/>
    </source>
</evidence>
<dbReference type="GO" id="GO:0005634">
    <property type="term" value="C:nucleus"/>
    <property type="evidence" value="ECO:0007669"/>
    <property type="project" value="UniProtKB-SubCell"/>
</dbReference>
<dbReference type="OrthoDB" id="4703at2759"/>
<comment type="subcellular location">
    <subcellularLocation>
        <location evidence="1">Nucleus</location>
    </subcellularLocation>
</comment>
<accession>A0A9W9N223</accession>
<dbReference type="Proteomes" id="UP001150904">
    <property type="component" value="Unassembled WGS sequence"/>
</dbReference>
<dbReference type="EMBL" id="JAPQKR010000008">
    <property type="protein sequence ID" value="KAJ5211736.1"/>
    <property type="molecule type" value="Genomic_DNA"/>
</dbReference>
<dbReference type="AlphaFoldDB" id="A0A9W9N223"/>
<reference evidence="5" key="2">
    <citation type="journal article" date="2023" name="IMA Fungus">
        <title>Comparative genomic study of the Penicillium genus elucidates a diverse pangenome and 15 lateral gene transfer events.</title>
        <authorList>
            <person name="Petersen C."/>
            <person name="Sorensen T."/>
            <person name="Nielsen M.R."/>
            <person name="Sondergaard T.E."/>
            <person name="Sorensen J.L."/>
            <person name="Fitzpatrick D.A."/>
            <person name="Frisvad J.C."/>
            <person name="Nielsen K.L."/>
        </authorList>
    </citation>
    <scope>NUCLEOTIDE SEQUENCE</scope>
    <source>
        <strain evidence="5">IBT 15544</strain>
    </source>
</reference>
<keyword evidence="6" id="KW-1185">Reference proteome</keyword>
<dbReference type="InterPro" id="IPR052416">
    <property type="entry name" value="GTF3C_component"/>
</dbReference>
<evidence type="ECO:0000313" key="6">
    <source>
        <dbReference type="Proteomes" id="UP001150904"/>
    </source>
</evidence>
<evidence type="ECO:0008006" key="7">
    <source>
        <dbReference type="Google" id="ProtNLM"/>
    </source>
</evidence>
<feature type="region of interest" description="Disordered" evidence="4">
    <location>
        <begin position="1"/>
        <end position="103"/>
    </location>
</feature>
<name>A0A9W9N223_9EURO</name>
<reference evidence="5" key="1">
    <citation type="submission" date="2022-12" db="EMBL/GenBank/DDBJ databases">
        <authorList>
            <person name="Petersen C."/>
        </authorList>
    </citation>
    <scope>NUCLEOTIDE SEQUENCE</scope>
    <source>
        <strain evidence="5">IBT 15544</strain>
    </source>
</reference>
<dbReference type="GO" id="GO:0000127">
    <property type="term" value="C:transcription factor TFIIIC complex"/>
    <property type="evidence" value="ECO:0007669"/>
    <property type="project" value="TreeGrafter"/>
</dbReference>
<dbReference type="GeneID" id="83177745"/>
<keyword evidence="2" id="KW-0804">Transcription</keyword>
<protein>
    <recommendedName>
        <fullName evidence="7">Transcription factor TFIIIC complex subunit Tfc6</fullName>
    </recommendedName>
</protein>
<feature type="compositionally biased region" description="Basic residues" evidence="4">
    <location>
        <begin position="1"/>
        <end position="14"/>
    </location>
</feature>
<organism evidence="5 6">
    <name type="scientific">Penicillium cinerascens</name>
    <dbReference type="NCBI Taxonomy" id="70096"/>
    <lineage>
        <taxon>Eukaryota</taxon>
        <taxon>Fungi</taxon>
        <taxon>Dikarya</taxon>
        <taxon>Ascomycota</taxon>
        <taxon>Pezizomycotina</taxon>
        <taxon>Eurotiomycetes</taxon>
        <taxon>Eurotiomycetidae</taxon>
        <taxon>Eurotiales</taxon>
        <taxon>Aspergillaceae</taxon>
        <taxon>Penicillium</taxon>
    </lineage>
</organism>
<keyword evidence="3" id="KW-0539">Nucleus</keyword>
<proteinExistence type="predicted"/>
<gene>
    <name evidence="5" type="ORF">N7498_003382</name>
</gene>
<evidence type="ECO:0000313" key="5">
    <source>
        <dbReference type="EMBL" id="KAJ5211736.1"/>
    </source>
</evidence>
<feature type="compositionally biased region" description="Acidic residues" evidence="4">
    <location>
        <begin position="51"/>
        <end position="95"/>
    </location>
</feature>
<dbReference type="GO" id="GO:0006383">
    <property type="term" value="P:transcription by RNA polymerase III"/>
    <property type="evidence" value="ECO:0007669"/>
    <property type="project" value="TreeGrafter"/>
</dbReference>
<evidence type="ECO:0000256" key="1">
    <source>
        <dbReference type="ARBA" id="ARBA00004123"/>
    </source>
</evidence>